<gene>
    <name evidence="3" type="ORF">E1263_02625</name>
</gene>
<dbReference type="InterPro" id="IPR008266">
    <property type="entry name" value="Tyr_kinase_AS"/>
</dbReference>
<feature type="domain" description="Aminoglycoside phosphotransferase" evidence="2">
    <location>
        <begin position="54"/>
        <end position="287"/>
    </location>
</feature>
<keyword evidence="4" id="KW-1185">Reference proteome</keyword>
<sequence length="327" mass="35270">MPLSVNRTARTELDSGGGPPPPENHARRPGGPLYGEAVTEILLRDHLPGYPDAEQIAIGMQGAVFRLGGGTIAKVWFHAGTAELRLLADFYAALGKDGLTVRTPEILEVHEGSSYRVTVEAELPGVPLHSVAPHFGEPARDCLLDVLGELATVTVRPELPVLDEVDPFRRPGQSWPDALKELTVRRVERFRGKLGPAIHDLDGKVERLLRQLPDDGDGLVHGDVTAGNILVDADCRPTSIIDFGLLTVSGDPAYDAATASTMFALWDPGIREVEAAFDAAVVSRFGYEAERLRTYRAIHMLLIANAHDDDPYGRDDAVGLAAALLNS</sequence>
<accession>A0A4R4ZXM0</accession>
<evidence type="ECO:0000313" key="4">
    <source>
        <dbReference type="Proteomes" id="UP000295124"/>
    </source>
</evidence>
<reference evidence="3 4" key="1">
    <citation type="submission" date="2019-03" db="EMBL/GenBank/DDBJ databases">
        <title>Draft genome sequences of novel Actinobacteria.</title>
        <authorList>
            <person name="Sahin N."/>
            <person name="Ay H."/>
            <person name="Saygin H."/>
        </authorList>
    </citation>
    <scope>NUCLEOTIDE SEQUENCE [LARGE SCALE GENOMIC DNA]</scope>
    <source>
        <strain evidence="3 4">JCM 13523</strain>
    </source>
</reference>
<keyword evidence="3" id="KW-0808">Transferase</keyword>
<evidence type="ECO:0000259" key="2">
    <source>
        <dbReference type="Pfam" id="PF01636"/>
    </source>
</evidence>
<comment type="caution">
    <text evidence="3">The sequence shown here is derived from an EMBL/GenBank/DDBJ whole genome shotgun (WGS) entry which is preliminary data.</text>
</comment>
<dbReference type="EMBL" id="SMKX01000004">
    <property type="protein sequence ID" value="TDD62919.1"/>
    <property type="molecule type" value="Genomic_DNA"/>
</dbReference>
<protein>
    <submittedName>
        <fullName evidence="3">Aminoglycoside phosphotransferase family protein</fullName>
    </submittedName>
</protein>
<dbReference type="AlphaFoldDB" id="A0A4R4ZXM0"/>
<dbReference type="PROSITE" id="PS00109">
    <property type="entry name" value="PROTEIN_KINASE_TYR"/>
    <property type="match status" value="1"/>
</dbReference>
<name>A0A4R4ZXM0_9ACTN</name>
<dbReference type="Pfam" id="PF01636">
    <property type="entry name" value="APH"/>
    <property type="match status" value="1"/>
</dbReference>
<feature type="region of interest" description="Disordered" evidence="1">
    <location>
        <begin position="1"/>
        <end position="31"/>
    </location>
</feature>
<dbReference type="Proteomes" id="UP000295124">
    <property type="component" value="Unassembled WGS sequence"/>
</dbReference>
<dbReference type="OrthoDB" id="4020008at2"/>
<evidence type="ECO:0000313" key="3">
    <source>
        <dbReference type="EMBL" id="TDD62919.1"/>
    </source>
</evidence>
<dbReference type="Gene3D" id="3.90.1200.10">
    <property type="match status" value="1"/>
</dbReference>
<dbReference type="InterPro" id="IPR011009">
    <property type="entry name" value="Kinase-like_dom_sf"/>
</dbReference>
<evidence type="ECO:0000256" key="1">
    <source>
        <dbReference type="SAM" id="MobiDB-lite"/>
    </source>
</evidence>
<dbReference type="InterPro" id="IPR002575">
    <property type="entry name" value="Aminoglycoside_PTrfase"/>
</dbReference>
<dbReference type="SUPFAM" id="SSF56112">
    <property type="entry name" value="Protein kinase-like (PK-like)"/>
    <property type="match status" value="1"/>
</dbReference>
<proteinExistence type="predicted"/>
<organism evidence="3 4">
    <name type="scientific">Kribbella antibiotica</name>
    <dbReference type="NCBI Taxonomy" id="190195"/>
    <lineage>
        <taxon>Bacteria</taxon>
        <taxon>Bacillati</taxon>
        <taxon>Actinomycetota</taxon>
        <taxon>Actinomycetes</taxon>
        <taxon>Propionibacteriales</taxon>
        <taxon>Kribbellaceae</taxon>
        <taxon>Kribbella</taxon>
    </lineage>
</organism>
<dbReference type="GO" id="GO:0004672">
    <property type="term" value="F:protein kinase activity"/>
    <property type="evidence" value="ECO:0007669"/>
    <property type="project" value="InterPro"/>
</dbReference>